<proteinExistence type="predicted"/>
<keyword evidence="3" id="KW-1185">Reference proteome</keyword>
<evidence type="ECO:0000256" key="1">
    <source>
        <dbReference type="SAM" id="Phobius"/>
    </source>
</evidence>
<reference evidence="3" key="1">
    <citation type="submission" date="2018-04" db="EMBL/GenBank/DDBJ databases">
        <authorList>
            <person name="Lucker S."/>
            <person name="Sakoula D."/>
        </authorList>
    </citation>
    <scope>NUCLEOTIDE SEQUENCE [LARGE SCALE GENOMIC DNA]</scope>
</reference>
<keyword evidence="1" id="KW-0472">Membrane</keyword>
<protein>
    <submittedName>
        <fullName evidence="2">Uncharacterized protein</fullName>
    </submittedName>
</protein>
<feature type="transmembrane region" description="Helical" evidence="1">
    <location>
        <begin position="32"/>
        <end position="50"/>
    </location>
</feature>
<gene>
    <name evidence="2" type="ORF">NITLEN_10294</name>
</gene>
<accession>A0A330L0B8</accession>
<dbReference type="Proteomes" id="UP000248168">
    <property type="component" value="Unassembled WGS sequence"/>
</dbReference>
<dbReference type="EMBL" id="OUNR01000001">
    <property type="protein sequence ID" value="SPP63208.1"/>
    <property type="molecule type" value="Genomic_DNA"/>
</dbReference>
<dbReference type="AlphaFoldDB" id="A0A330L0B8"/>
<evidence type="ECO:0000313" key="2">
    <source>
        <dbReference type="EMBL" id="SPP63208.1"/>
    </source>
</evidence>
<keyword evidence="1" id="KW-0812">Transmembrane</keyword>
<keyword evidence="1" id="KW-1133">Transmembrane helix</keyword>
<dbReference type="OrthoDB" id="9932578at2"/>
<dbReference type="RefSeq" id="WP_121987776.1">
    <property type="nucleotide sequence ID" value="NZ_OUNR01000001.1"/>
</dbReference>
<feature type="transmembrane region" description="Helical" evidence="1">
    <location>
        <begin position="129"/>
        <end position="149"/>
    </location>
</feature>
<name>A0A330L0B8_9BACT</name>
<feature type="transmembrane region" description="Helical" evidence="1">
    <location>
        <begin position="62"/>
        <end position="80"/>
    </location>
</feature>
<sequence>MALDDERHETVLRLYPIFKEEVYRRRNEMMRWTAIGAGSLVAILNIVLLVPAAHSLSTTPRLLLACATLLLALTYMGIIWQQHHRHQQAKQQLIKIEQAMGLFGGLPGHDDHALYPDDWQNAWTHDSSLLQYLAVLTLLTSIVLVAILLPSL</sequence>
<organism evidence="2 3">
    <name type="scientific">Nitrospira lenta</name>
    <dbReference type="NCBI Taxonomy" id="1436998"/>
    <lineage>
        <taxon>Bacteria</taxon>
        <taxon>Pseudomonadati</taxon>
        <taxon>Nitrospirota</taxon>
        <taxon>Nitrospiria</taxon>
        <taxon>Nitrospirales</taxon>
        <taxon>Nitrospiraceae</taxon>
        <taxon>Nitrospira</taxon>
    </lineage>
</organism>
<dbReference type="InParanoid" id="A0A330L0B8"/>
<evidence type="ECO:0000313" key="3">
    <source>
        <dbReference type="Proteomes" id="UP000248168"/>
    </source>
</evidence>